<comment type="catalytic activity">
    <reaction evidence="1">
        <text>L-alanine = D-alanine</text>
        <dbReference type="Rhea" id="RHEA:20249"/>
        <dbReference type="ChEBI" id="CHEBI:57416"/>
        <dbReference type="ChEBI" id="CHEBI:57972"/>
        <dbReference type="EC" id="5.1.1.1"/>
    </reaction>
</comment>
<dbReference type="InterPro" id="IPR001608">
    <property type="entry name" value="Ala_racemase_N"/>
</dbReference>
<evidence type="ECO:0000256" key="3">
    <source>
        <dbReference type="ARBA" id="ARBA00022898"/>
    </source>
</evidence>
<dbReference type="KEGG" id="gps:C427_4321"/>
<dbReference type="PANTHER" id="PTHR30511:SF0">
    <property type="entry name" value="ALANINE RACEMASE, CATABOLIC-RELATED"/>
    <property type="match status" value="1"/>
</dbReference>
<dbReference type="PATRIC" id="fig|1129794.4.peg.4303"/>
<dbReference type="Pfam" id="PF01168">
    <property type="entry name" value="Ala_racemase_N"/>
    <property type="match status" value="1"/>
</dbReference>
<evidence type="ECO:0000256" key="4">
    <source>
        <dbReference type="ARBA" id="ARBA00023235"/>
    </source>
</evidence>
<dbReference type="AlphaFoldDB" id="M4RUT0"/>
<dbReference type="SUPFAM" id="SSF50621">
    <property type="entry name" value="Alanine racemase C-terminal domain-like"/>
    <property type="match status" value="1"/>
</dbReference>
<organism evidence="7 8">
    <name type="scientific">Paraglaciecola psychrophila 170</name>
    <dbReference type="NCBI Taxonomy" id="1129794"/>
    <lineage>
        <taxon>Bacteria</taxon>
        <taxon>Pseudomonadati</taxon>
        <taxon>Pseudomonadota</taxon>
        <taxon>Gammaproteobacteria</taxon>
        <taxon>Alteromonadales</taxon>
        <taxon>Alteromonadaceae</taxon>
        <taxon>Paraglaciecola</taxon>
    </lineage>
</organism>
<accession>M4RUT0</accession>
<dbReference type="RefSeq" id="WP_015431173.1">
    <property type="nucleotide sequence ID" value="NC_020514.1"/>
</dbReference>
<dbReference type="InterPro" id="IPR000821">
    <property type="entry name" value="Ala_racemase"/>
</dbReference>
<dbReference type="PANTHER" id="PTHR30511">
    <property type="entry name" value="ALANINE RACEMASE"/>
    <property type="match status" value="1"/>
</dbReference>
<dbReference type="eggNOG" id="COG0787">
    <property type="taxonomic scope" value="Bacteria"/>
</dbReference>
<dbReference type="NCBIfam" id="TIGR00492">
    <property type="entry name" value="alr"/>
    <property type="match status" value="1"/>
</dbReference>
<dbReference type="GO" id="GO:0008784">
    <property type="term" value="F:alanine racemase activity"/>
    <property type="evidence" value="ECO:0007669"/>
    <property type="project" value="UniProtKB-EC"/>
</dbReference>
<evidence type="ECO:0000256" key="5">
    <source>
        <dbReference type="PIRSR" id="PIRSR600821-50"/>
    </source>
</evidence>
<evidence type="ECO:0000259" key="6">
    <source>
        <dbReference type="Pfam" id="PF01168"/>
    </source>
</evidence>
<evidence type="ECO:0000256" key="1">
    <source>
        <dbReference type="ARBA" id="ARBA00000316"/>
    </source>
</evidence>
<evidence type="ECO:0000313" key="8">
    <source>
        <dbReference type="Proteomes" id="UP000011864"/>
    </source>
</evidence>
<name>M4RUT0_9ALTE</name>
<dbReference type="InterPro" id="IPR009006">
    <property type="entry name" value="Ala_racemase/Decarboxylase_C"/>
</dbReference>
<sequence>MNVLGRPTYAEINVSAVIDNFRQMSALAGNSKTLAVIKADAYGHGAIAIAQALSDEAEGFAVAFIDEAIHLREHGILQPILLLEGVLNEAEMALAFELDFWVMLHRSEHFEWLRFLAPSQRPKVWIKVDTGMHRLGFGLAEINSVLREFADLLIYGSVLCSHLACADEQHNVFNIQQTQKLEALAVSHGLVFSLANSAGISQWPMSHGSWNRLGIALYGCAQPANNTQLKLKPVMTLTAPIIALRSLQKGESVGYGQSWVAQRKRPLLRWP</sequence>
<dbReference type="GO" id="GO:0030170">
    <property type="term" value="F:pyridoxal phosphate binding"/>
    <property type="evidence" value="ECO:0007669"/>
    <property type="project" value="TreeGrafter"/>
</dbReference>
<dbReference type="SUPFAM" id="SSF51419">
    <property type="entry name" value="PLP-binding barrel"/>
    <property type="match status" value="1"/>
</dbReference>
<dbReference type="HOGENOM" id="CLU_028393_1_0_6"/>
<evidence type="ECO:0000313" key="7">
    <source>
        <dbReference type="EMBL" id="AGH46423.1"/>
    </source>
</evidence>
<dbReference type="GO" id="GO:0005829">
    <property type="term" value="C:cytosol"/>
    <property type="evidence" value="ECO:0007669"/>
    <property type="project" value="TreeGrafter"/>
</dbReference>
<comment type="cofactor">
    <cofactor evidence="2 5">
        <name>pyridoxal 5'-phosphate</name>
        <dbReference type="ChEBI" id="CHEBI:597326"/>
    </cofactor>
</comment>
<keyword evidence="3 5" id="KW-0663">Pyridoxal phosphate</keyword>
<reference evidence="7 8" key="1">
    <citation type="journal article" date="2013" name="Genome Announc.">
        <title>Complete Genome Sequence of Glaciecola psychrophila Strain 170T.</title>
        <authorList>
            <person name="Yin J."/>
            <person name="Chen J."/>
            <person name="Liu G."/>
            <person name="Yu Y."/>
            <person name="Song L."/>
            <person name="Wang X."/>
            <person name="Qu X."/>
        </authorList>
    </citation>
    <scope>NUCLEOTIDE SEQUENCE [LARGE SCALE GENOMIC DNA]</scope>
    <source>
        <strain evidence="7 8">170</strain>
    </source>
</reference>
<dbReference type="Gene3D" id="3.20.20.10">
    <property type="entry name" value="Alanine racemase"/>
    <property type="match status" value="1"/>
</dbReference>
<gene>
    <name evidence="7" type="ORF">C427_4321</name>
</gene>
<dbReference type="InterPro" id="IPR029066">
    <property type="entry name" value="PLP-binding_barrel"/>
</dbReference>
<dbReference type="InterPro" id="IPR020622">
    <property type="entry name" value="Ala_racemase_pyridoxalP-BS"/>
</dbReference>
<proteinExistence type="predicted"/>
<dbReference type="Gene3D" id="2.40.37.10">
    <property type="entry name" value="Lyase, Ornithine Decarboxylase, Chain A, domain 1"/>
    <property type="match status" value="1"/>
</dbReference>
<feature type="modified residue" description="N6-(pyridoxal phosphate)lysine" evidence="5">
    <location>
        <position position="38"/>
    </location>
</feature>
<dbReference type="FunFam" id="3.20.20.10:FF:000002">
    <property type="entry name" value="Alanine racemase"/>
    <property type="match status" value="1"/>
</dbReference>
<dbReference type="GO" id="GO:0030632">
    <property type="term" value="P:D-alanine biosynthetic process"/>
    <property type="evidence" value="ECO:0007669"/>
    <property type="project" value="TreeGrafter"/>
</dbReference>
<protein>
    <recommendedName>
        <fullName evidence="6">Alanine racemase N-terminal domain-containing protein</fullName>
    </recommendedName>
</protein>
<dbReference type="STRING" id="1129794.C427_4321"/>
<keyword evidence="4" id="KW-0413">Isomerase</keyword>
<dbReference type="PRINTS" id="PR00992">
    <property type="entry name" value="ALARACEMASE"/>
</dbReference>
<dbReference type="EMBL" id="CP003837">
    <property type="protein sequence ID" value="AGH46423.1"/>
    <property type="molecule type" value="Genomic_DNA"/>
</dbReference>
<evidence type="ECO:0000256" key="2">
    <source>
        <dbReference type="ARBA" id="ARBA00001933"/>
    </source>
</evidence>
<dbReference type="PROSITE" id="PS00395">
    <property type="entry name" value="ALANINE_RACEMASE"/>
    <property type="match status" value="1"/>
</dbReference>
<dbReference type="Proteomes" id="UP000011864">
    <property type="component" value="Chromosome"/>
</dbReference>
<keyword evidence="8" id="KW-1185">Reference proteome</keyword>
<feature type="domain" description="Alanine racemase N-terminal" evidence="6">
    <location>
        <begin position="12"/>
        <end position="220"/>
    </location>
</feature>